<proteinExistence type="predicted"/>
<name>A0A8H4RUG7_9HELO</name>
<dbReference type="EMBL" id="JAAMPI010000074">
    <property type="protein sequence ID" value="KAF4636260.1"/>
    <property type="molecule type" value="Genomic_DNA"/>
</dbReference>
<dbReference type="OrthoDB" id="9451547at2759"/>
<accession>A0A8H4RUG7</accession>
<protein>
    <submittedName>
        <fullName evidence="2">Uncharacterized protein</fullName>
    </submittedName>
</protein>
<dbReference type="PANTHER" id="PTHR35043:SF7">
    <property type="entry name" value="TRANSCRIPTION FACTOR DOMAIN-CONTAINING PROTEIN"/>
    <property type="match status" value="1"/>
</dbReference>
<feature type="signal peptide" evidence="1">
    <location>
        <begin position="1"/>
        <end position="23"/>
    </location>
</feature>
<dbReference type="PANTHER" id="PTHR35043">
    <property type="entry name" value="TRANSCRIPTION FACTOR DOMAIN-CONTAINING PROTEIN"/>
    <property type="match status" value="1"/>
</dbReference>
<feature type="chain" id="PRO_5034136400" evidence="1">
    <location>
        <begin position="24"/>
        <end position="275"/>
    </location>
</feature>
<organism evidence="2 3">
    <name type="scientific">Cudoniella acicularis</name>
    <dbReference type="NCBI Taxonomy" id="354080"/>
    <lineage>
        <taxon>Eukaryota</taxon>
        <taxon>Fungi</taxon>
        <taxon>Dikarya</taxon>
        <taxon>Ascomycota</taxon>
        <taxon>Pezizomycotina</taxon>
        <taxon>Leotiomycetes</taxon>
        <taxon>Helotiales</taxon>
        <taxon>Tricladiaceae</taxon>
        <taxon>Cudoniella</taxon>
    </lineage>
</organism>
<reference evidence="2 3" key="1">
    <citation type="submission" date="2020-03" db="EMBL/GenBank/DDBJ databases">
        <title>Draft Genome Sequence of Cudoniella acicularis.</title>
        <authorList>
            <person name="Buettner E."/>
            <person name="Kellner H."/>
        </authorList>
    </citation>
    <scope>NUCLEOTIDE SEQUENCE [LARGE SCALE GENOMIC DNA]</scope>
    <source>
        <strain evidence="2 3">DSM 108380</strain>
    </source>
</reference>
<comment type="caution">
    <text evidence="2">The sequence shown here is derived from an EMBL/GenBank/DDBJ whole genome shotgun (WGS) entry which is preliminary data.</text>
</comment>
<gene>
    <name evidence="2" type="ORF">G7Y89_g1830</name>
</gene>
<evidence type="ECO:0000313" key="3">
    <source>
        <dbReference type="Proteomes" id="UP000566819"/>
    </source>
</evidence>
<keyword evidence="3" id="KW-1185">Reference proteome</keyword>
<evidence type="ECO:0000256" key="1">
    <source>
        <dbReference type="SAM" id="SignalP"/>
    </source>
</evidence>
<dbReference type="AlphaFoldDB" id="A0A8H4RUG7"/>
<dbReference type="Proteomes" id="UP000566819">
    <property type="component" value="Unassembled WGS sequence"/>
</dbReference>
<sequence>MSPAARQIKWMFIVAIAPEIAVATAIEDWANAKESYEDMATREEGWTMTHGFFAGMGGIAIRLGPLDEPIPLYAWQVSRLRNPAWRPPRQRYFSGEAGQNLREEGPNEILPALLPGRVPLEEIKDRSKADILVKGLAVVQAGWLVVQTIVRRVQSLPISQLELATSAFVLCAITMYWFWLDKPYCINNPTVIDVNQGLEVQINRAARAQGEPNNTQRILDYLEESTKTHYGPLGWKLQNEDRRISNLKNHILFYTYNSVELGFPNAGRKVDLASL</sequence>
<evidence type="ECO:0000313" key="2">
    <source>
        <dbReference type="EMBL" id="KAF4636260.1"/>
    </source>
</evidence>
<keyword evidence="1" id="KW-0732">Signal</keyword>